<keyword evidence="1 8" id="KW-0963">Cytoplasm</keyword>
<dbReference type="InterPro" id="IPR011529">
    <property type="entry name" value="Glu_5kinase"/>
</dbReference>
<sequence length="378" mass="40559">MTAKFESRESLGRSDRWVVKIGSALLTNDGQGLDTKAIAGWVDQISALVRSGIEVVLVSSGSVAEGMKRLGMTDRPKSMHELQAAAAVGQMGLVQVYEANFQRHKLHTAQILLTHDDLSDRQRYLNARSTLRELIRLGVVAVVNENDTVVTDEIKFGDNDTLGALVANLVEADLLVILTDQQGLFTADPRKNADAKMISETLASDGSLDEMASGGAGVLGRGGMATKVNAARLAARAGAHTIVASGRLDDVLLKISSGEAVGTWFKPDARPLDARKQWLAGHLRAKGELVLDSGAVKALTQLNRSLLSVGVRRVSGAFNRGEMVVCRDEAGRVVAHGLVNYSVDEALKIVGRPSECFESVLGYLGEEELIHRDNLVLM</sequence>
<dbReference type="InterPro" id="IPR005715">
    <property type="entry name" value="Glu_5kinase/COase_Synthase"/>
</dbReference>
<name>A0ABP7NBB9_9GAMM</name>
<comment type="caution">
    <text evidence="8">Lacks conserved residue(s) required for the propagation of feature annotation.</text>
</comment>
<keyword evidence="4 8" id="KW-0808">Transferase</keyword>
<evidence type="ECO:0000313" key="11">
    <source>
        <dbReference type="Proteomes" id="UP001501565"/>
    </source>
</evidence>
<dbReference type="Proteomes" id="UP001501565">
    <property type="component" value="Unassembled WGS sequence"/>
</dbReference>
<accession>A0ABP7NBB9</accession>
<dbReference type="HAMAP" id="MF_00456">
    <property type="entry name" value="ProB"/>
    <property type="match status" value="1"/>
</dbReference>
<feature type="domain" description="PUA" evidence="9">
    <location>
        <begin position="287"/>
        <end position="370"/>
    </location>
</feature>
<dbReference type="InterPro" id="IPR019797">
    <property type="entry name" value="Glutamate_5-kinase_CS"/>
</dbReference>
<comment type="pathway">
    <text evidence="8">Amino-acid biosynthesis; L-proline biosynthesis; L-glutamate 5-semialdehyde from L-glutamate: step 1/2.</text>
</comment>
<dbReference type="InterPro" id="IPR002478">
    <property type="entry name" value="PUA"/>
</dbReference>
<dbReference type="SMART" id="SM00359">
    <property type="entry name" value="PUA"/>
    <property type="match status" value="1"/>
</dbReference>
<dbReference type="InterPro" id="IPR001048">
    <property type="entry name" value="Asp/Glu/Uridylate_kinase"/>
</dbReference>
<dbReference type="SUPFAM" id="SSF88697">
    <property type="entry name" value="PUA domain-like"/>
    <property type="match status" value="1"/>
</dbReference>
<evidence type="ECO:0000256" key="3">
    <source>
        <dbReference type="ARBA" id="ARBA00022650"/>
    </source>
</evidence>
<gene>
    <name evidence="8 10" type="primary">proB</name>
    <name evidence="10" type="ORF">GCM10022277_42080</name>
</gene>
<dbReference type="InterPro" id="IPR001057">
    <property type="entry name" value="Glu/AcGlu_kinase"/>
</dbReference>
<feature type="binding site" evidence="8">
    <location>
        <position position="60"/>
    </location>
    <ligand>
        <name>substrate</name>
    </ligand>
</feature>
<dbReference type="PROSITE" id="PS50890">
    <property type="entry name" value="PUA"/>
    <property type="match status" value="1"/>
</dbReference>
<keyword evidence="11" id="KW-1185">Reference proteome</keyword>
<feature type="binding site" evidence="8">
    <location>
        <begin position="179"/>
        <end position="180"/>
    </location>
    <ligand>
        <name>ATP</name>
        <dbReference type="ChEBI" id="CHEBI:30616"/>
    </ligand>
</feature>
<dbReference type="NCBIfam" id="TIGR01027">
    <property type="entry name" value="proB"/>
    <property type="match status" value="1"/>
</dbReference>
<evidence type="ECO:0000256" key="4">
    <source>
        <dbReference type="ARBA" id="ARBA00022679"/>
    </source>
</evidence>
<dbReference type="Pfam" id="PF01472">
    <property type="entry name" value="PUA"/>
    <property type="match status" value="1"/>
</dbReference>
<dbReference type="Gene3D" id="2.30.130.10">
    <property type="entry name" value="PUA domain"/>
    <property type="match status" value="1"/>
</dbReference>
<protein>
    <recommendedName>
        <fullName evidence="8">Glutamate 5-kinase</fullName>
        <ecNumber evidence="8">2.7.2.11</ecNumber>
    </recommendedName>
    <alternativeName>
        <fullName evidence="8">Gamma-glutamyl kinase</fullName>
        <shortName evidence="8">GK</shortName>
    </alternativeName>
</protein>
<keyword evidence="6 8" id="KW-0418">Kinase</keyword>
<keyword evidence="7 8" id="KW-0067">ATP-binding</keyword>
<evidence type="ECO:0000256" key="8">
    <source>
        <dbReference type="HAMAP-Rule" id="MF_00456"/>
    </source>
</evidence>
<keyword evidence="3 8" id="KW-0641">Proline biosynthesis</keyword>
<dbReference type="EMBL" id="BAABBN010000015">
    <property type="protein sequence ID" value="GAA3941749.1"/>
    <property type="molecule type" value="Genomic_DNA"/>
</dbReference>
<dbReference type="InterPro" id="IPR036393">
    <property type="entry name" value="AceGlu_kinase-like_sf"/>
</dbReference>
<comment type="caution">
    <text evidence="10">The sequence shown here is derived from an EMBL/GenBank/DDBJ whole genome shotgun (WGS) entry which is preliminary data.</text>
</comment>
<dbReference type="Pfam" id="PF00696">
    <property type="entry name" value="AA_kinase"/>
    <property type="match status" value="1"/>
</dbReference>
<evidence type="ECO:0000256" key="2">
    <source>
        <dbReference type="ARBA" id="ARBA00022605"/>
    </source>
</evidence>
<dbReference type="PROSITE" id="PS00902">
    <property type="entry name" value="GLUTAMATE_5_KINASE"/>
    <property type="match status" value="1"/>
</dbReference>
<dbReference type="SUPFAM" id="SSF53633">
    <property type="entry name" value="Carbamate kinase-like"/>
    <property type="match status" value="1"/>
</dbReference>
<feature type="binding site" evidence="8">
    <location>
        <position position="147"/>
    </location>
    <ligand>
        <name>substrate</name>
    </ligand>
</feature>
<organism evidence="10 11">
    <name type="scientific">Litoribacillus peritrichatus</name>
    <dbReference type="NCBI Taxonomy" id="718191"/>
    <lineage>
        <taxon>Bacteria</taxon>
        <taxon>Pseudomonadati</taxon>
        <taxon>Pseudomonadota</taxon>
        <taxon>Gammaproteobacteria</taxon>
        <taxon>Oceanospirillales</taxon>
        <taxon>Oceanospirillaceae</taxon>
        <taxon>Litoribacillus</taxon>
    </lineage>
</organism>
<feature type="binding site" evidence="8">
    <location>
        <position position="159"/>
    </location>
    <ligand>
        <name>substrate</name>
    </ligand>
</feature>
<proteinExistence type="inferred from homology"/>
<evidence type="ECO:0000256" key="7">
    <source>
        <dbReference type="ARBA" id="ARBA00022840"/>
    </source>
</evidence>
<evidence type="ECO:0000256" key="1">
    <source>
        <dbReference type="ARBA" id="ARBA00022490"/>
    </source>
</evidence>
<dbReference type="InterPro" id="IPR041739">
    <property type="entry name" value="G5K_ProB"/>
</dbReference>
<dbReference type="CDD" id="cd04242">
    <property type="entry name" value="AAK_G5K_ProB"/>
    <property type="match status" value="1"/>
</dbReference>
<dbReference type="PRINTS" id="PR00474">
    <property type="entry name" value="GLU5KINASE"/>
</dbReference>
<dbReference type="InterPro" id="IPR015947">
    <property type="entry name" value="PUA-like_sf"/>
</dbReference>
<evidence type="ECO:0000256" key="5">
    <source>
        <dbReference type="ARBA" id="ARBA00022741"/>
    </source>
</evidence>
<dbReference type="PANTHER" id="PTHR43654">
    <property type="entry name" value="GLUTAMATE 5-KINASE"/>
    <property type="match status" value="1"/>
</dbReference>
<comment type="function">
    <text evidence="8">Catalyzes the transfer of a phosphate group to glutamate to form L-glutamate 5-phosphate.</text>
</comment>
<dbReference type="EC" id="2.7.2.11" evidence="8"/>
<dbReference type="RefSeq" id="WP_344800628.1">
    <property type="nucleotide sequence ID" value="NZ_BAABBN010000015.1"/>
</dbReference>
<dbReference type="CDD" id="cd21157">
    <property type="entry name" value="PUA_G5K"/>
    <property type="match status" value="1"/>
</dbReference>
<comment type="similarity">
    <text evidence="8">Belongs to the glutamate 5-kinase family.</text>
</comment>
<keyword evidence="2 8" id="KW-0028">Amino-acid biosynthesis</keyword>
<comment type="subcellular location">
    <subcellularLocation>
        <location evidence="8">Cytoplasm</location>
    </subcellularLocation>
</comment>
<evidence type="ECO:0000256" key="6">
    <source>
        <dbReference type="ARBA" id="ARBA00022777"/>
    </source>
</evidence>
<dbReference type="Gene3D" id="3.40.1160.10">
    <property type="entry name" value="Acetylglutamate kinase-like"/>
    <property type="match status" value="2"/>
</dbReference>
<evidence type="ECO:0000313" key="10">
    <source>
        <dbReference type="EMBL" id="GAA3941749.1"/>
    </source>
</evidence>
<dbReference type="PANTHER" id="PTHR43654:SF1">
    <property type="entry name" value="ISOPENTENYL PHOSPHATE KINASE"/>
    <property type="match status" value="1"/>
</dbReference>
<dbReference type="PIRSF" id="PIRSF000729">
    <property type="entry name" value="GK"/>
    <property type="match status" value="1"/>
</dbReference>
<evidence type="ECO:0000259" key="9">
    <source>
        <dbReference type="SMART" id="SM00359"/>
    </source>
</evidence>
<comment type="catalytic activity">
    <reaction evidence="8">
        <text>L-glutamate + ATP = L-glutamyl 5-phosphate + ADP</text>
        <dbReference type="Rhea" id="RHEA:14877"/>
        <dbReference type="ChEBI" id="CHEBI:29985"/>
        <dbReference type="ChEBI" id="CHEBI:30616"/>
        <dbReference type="ChEBI" id="CHEBI:58274"/>
        <dbReference type="ChEBI" id="CHEBI:456216"/>
        <dbReference type="EC" id="2.7.2.11"/>
    </reaction>
</comment>
<feature type="binding site" evidence="8">
    <location>
        <position position="20"/>
    </location>
    <ligand>
        <name>ATP</name>
        <dbReference type="ChEBI" id="CHEBI:30616"/>
    </ligand>
</feature>
<dbReference type="InterPro" id="IPR036974">
    <property type="entry name" value="PUA_sf"/>
</dbReference>
<reference evidence="11" key="1">
    <citation type="journal article" date="2019" name="Int. J. Syst. Evol. Microbiol.">
        <title>The Global Catalogue of Microorganisms (GCM) 10K type strain sequencing project: providing services to taxonomists for standard genome sequencing and annotation.</title>
        <authorList>
            <consortium name="The Broad Institute Genomics Platform"/>
            <consortium name="The Broad Institute Genome Sequencing Center for Infectious Disease"/>
            <person name="Wu L."/>
            <person name="Ma J."/>
        </authorList>
    </citation>
    <scope>NUCLEOTIDE SEQUENCE [LARGE SCALE GENOMIC DNA]</scope>
    <source>
        <strain evidence="11">JCM 17551</strain>
    </source>
</reference>
<keyword evidence="5 8" id="KW-0547">Nucleotide-binding</keyword>